<accession>A0A2N3HF63</accession>
<feature type="signal peptide" evidence="1">
    <location>
        <begin position="1"/>
        <end position="21"/>
    </location>
</feature>
<dbReference type="GO" id="GO:0019216">
    <property type="term" value="P:regulation of lipid metabolic process"/>
    <property type="evidence" value="ECO:0007669"/>
    <property type="project" value="TreeGrafter"/>
</dbReference>
<dbReference type="Proteomes" id="UP000233435">
    <property type="component" value="Unassembled WGS sequence"/>
</dbReference>
<organism evidence="3 4">
    <name type="scientific">Confluentibacter flavum</name>
    <dbReference type="NCBI Taxonomy" id="1909700"/>
    <lineage>
        <taxon>Bacteria</taxon>
        <taxon>Pseudomonadati</taxon>
        <taxon>Bacteroidota</taxon>
        <taxon>Flavobacteriia</taxon>
        <taxon>Flavobacteriales</taxon>
        <taxon>Flavobacteriaceae</taxon>
        <taxon>Confluentibacter</taxon>
    </lineage>
</organism>
<feature type="domain" description="Beta-lactamase-related" evidence="2">
    <location>
        <begin position="33"/>
        <end position="339"/>
    </location>
</feature>
<keyword evidence="4" id="KW-1185">Reference proteome</keyword>
<dbReference type="GO" id="GO:0006508">
    <property type="term" value="P:proteolysis"/>
    <property type="evidence" value="ECO:0007669"/>
    <property type="project" value="TreeGrafter"/>
</dbReference>
<gene>
    <name evidence="3" type="ORF">CSW08_17890</name>
</gene>
<comment type="caution">
    <text evidence="3">The sequence shown here is derived from an EMBL/GenBank/DDBJ whole genome shotgun (WGS) entry which is preliminary data.</text>
</comment>
<evidence type="ECO:0000259" key="2">
    <source>
        <dbReference type="Pfam" id="PF00144"/>
    </source>
</evidence>
<dbReference type="PANTHER" id="PTHR46520:SF1">
    <property type="entry name" value="SERINE BETA-LACTAMASE-LIKE PROTEIN LACTB, MITOCHONDRIAL"/>
    <property type="match status" value="1"/>
</dbReference>
<dbReference type="OrthoDB" id="9793489at2"/>
<dbReference type="PANTHER" id="PTHR46520">
    <property type="entry name" value="SERINE BETA-LACTAMASE-LIKE PROTEIN LACTB, MITOCHONDRIAL"/>
    <property type="match status" value="1"/>
</dbReference>
<dbReference type="SUPFAM" id="SSF56601">
    <property type="entry name" value="beta-lactamase/transpeptidase-like"/>
    <property type="match status" value="1"/>
</dbReference>
<dbReference type="Pfam" id="PF00144">
    <property type="entry name" value="Beta-lactamase"/>
    <property type="match status" value="1"/>
</dbReference>
<evidence type="ECO:0000313" key="3">
    <source>
        <dbReference type="EMBL" id="PKQ43542.1"/>
    </source>
</evidence>
<reference evidence="3 4" key="1">
    <citation type="submission" date="2017-12" db="EMBL/GenBank/DDBJ databases">
        <title>Confluentibacter flavum sp. nov., isolated from the saline lake.</title>
        <authorList>
            <person name="Yu L."/>
        </authorList>
    </citation>
    <scope>NUCLEOTIDE SEQUENCE [LARGE SCALE GENOMIC DNA]</scope>
    <source>
        <strain evidence="3 4">3B</strain>
    </source>
</reference>
<keyword evidence="1" id="KW-0732">Signal</keyword>
<protein>
    <submittedName>
        <fullName evidence="3">Serine hydrolase</fullName>
    </submittedName>
</protein>
<sequence>MKRIIASLMLLLTSLGFSQHIDNPTQQKISIARKKAKKFLKSQHIPGMAISVSKGGEIIWSEGFGYGKRKPTVPINPSLTLFRIASISKSITAVMLAKLAEDKMIDLDTSIYNYLPDYPKKEYDFTARQLGGHLAGIRHTTDDEFKLNKRMTITEGLDIFKNDPLLFEPLTSFHYNSLGYVLLSEVMQKAANKDFYAMVRDSILIPLKMDNTTMDASNAIPPNTTNFYRTKRILSNPVANEYKIAGGGFLATSEDIVKFGNELISPTLISKESLAQLVTSQRLKNGNRTGYGIGFSVEKTKHDTPKYYHTGGGVGASSILMIFPEEDVVITVLTNKSGIDMKAFGEELEAVLVNDITEN</sequence>
<keyword evidence="3" id="KW-0378">Hydrolase</keyword>
<proteinExistence type="predicted"/>
<dbReference type="InterPro" id="IPR001466">
    <property type="entry name" value="Beta-lactam-related"/>
</dbReference>
<evidence type="ECO:0000256" key="1">
    <source>
        <dbReference type="SAM" id="SignalP"/>
    </source>
</evidence>
<dbReference type="InterPro" id="IPR012338">
    <property type="entry name" value="Beta-lactam/transpept-like"/>
</dbReference>
<dbReference type="RefSeq" id="WP_106661288.1">
    <property type="nucleotide sequence ID" value="NZ_PJEO01000057.1"/>
</dbReference>
<dbReference type="Gene3D" id="3.40.710.10">
    <property type="entry name" value="DD-peptidase/beta-lactamase superfamily"/>
    <property type="match status" value="1"/>
</dbReference>
<dbReference type="EMBL" id="PJEO01000057">
    <property type="protein sequence ID" value="PKQ43542.1"/>
    <property type="molecule type" value="Genomic_DNA"/>
</dbReference>
<evidence type="ECO:0000313" key="4">
    <source>
        <dbReference type="Proteomes" id="UP000233435"/>
    </source>
</evidence>
<dbReference type="GO" id="GO:0008233">
    <property type="term" value="F:peptidase activity"/>
    <property type="evidence" value="ECO:0007669"/>
    <property type="project" value="TreeGrafter"/>
</dbReference>
<name>A0A2N3HF63_9FLAO</name>
<dbReference type="InterPro" id="IPR052794">
    <property type="entry name" value="Mito_Ser_Protease_LACTB"/>
</dbReference>
<dbReference type="AlphaFoldDB" id="A0A2N3HF63"/>
<feature type="chain" id="PRO_5014969205" evidence="1">
    <location>
        <begin position="22"/>
        <end position="359"/>
    </location>
</feature>